<proteinExistence type="predicted"/>
<gene>
    <name evidence="1" type="ORF">UT23_C0005G0025</name>
</gene>
<evidence type="ECO:0000313" key="2">
    <source>
        <dbReference type="Proteomes" id="UP000034325"/>
    </source>
</evidence>
<sequence length="174" mass="20463">MKKVTAKKILKTAVKLRKDEKKWHFHILTPGCTFNRDKRFALILENTSDKEQFVHFSLKKPAKTGQKLVEMLHGVNTETPSALPRQARDRSGLKLSPKTNQMIERAIELNNKGFAWHHHLLFPDCMFSKDSRYWTLIFEDPLNGEIIEDRFKNEPKEALRQIEPLFYAQKNKFV</sequence>
<name>A0A0G0M4A2_9BACT</name>
<accession>A0A0G0M4A2</accession>
<organism evidence="1 2">
    <name type="scientific">Candidatus Woesebacteria bacterium GW2011_GWA1_39_12</name>
    <dbReference type="NCBI Taxonomy" id="1618549"/>
    <lineage>
        <taxon>Bacteria</taxon>
        <taxon>Candidatus Woeseibacteriota</taxon>
    </lineage>
</organism>
<reference evidence="1 2" key="1">
    <citation type="journal article" date="2015" name="Nature">
        <title>rRNA introns, odd ribosomes, and small enigmatic genomes across a large radiation of phyla.</title>
        <authorList>
            <person name="Brown C.T."/>
            <person name="Hug L.A."/>
            <person name="Thomas B.C."/>
            <person name="Sharon I."/>
            <person name="Castelle C.J."/>
            <person name="Singh A."/>
            <person name="Wilkins M.J."/>
            <person name="Williams K.H."/>
            <person name="Banfield J.F."/>
        </authorList>
    </citation>
    <scope>NUCLEOTIDE SEQUENCE [LARGE SCALE GENOMIC DNA]</scope>
</reference>
<dbReference type="Proteomes" id="UP000034325">
    <property type="component" value="Unassembled WGS sequence"/>
</dbReference>
<dbReference type="AlphaFoldDB" id="A0A0G0M4A2"/>
<dbReference type="EMBL" id="LBWA01000005">
    <property type="protein sequence ID" value="KKQ98102.1"/>
    <property type="molecule type" value="Genomic_DNA"/>
</dbReference>
<comment type="caution">
    <text evidence="1">The sequence shown here is derived from an EMBL/GenBank/DDBJ whole genome shotgun (WGS) entry which is preliminary data.</text>
</comment>
<protein>
    <submittedName>
        <fullName evidence="1">Uncharacterized protein</fullName>
    </submittedName>
</protein>
<evidence type="ECO:0000313" key="1">
    <source>
        <dbReference type="EMBL" id="KKQ98102.1"/>
    </source>
</evidence>